<dbReference type="AlphaFoldDB" id="A0A0D7ANS2"/>
<evidence type="ECO:0000313" key="3">
    <source>
        <dbReference type="EMBL" id="KIY53399.1"/>
    </source>
</evidence>
<dbReference type="InterPro" id="IPR015421">
    <property type="entry name" value="PyrdxlP-dep_Trfase_major"/>
</dbReference>
<dbReference type="InterPro" id="IPR000192">
    <property type="entry name" value="Aminotrans_V_dom"/>
</dbReference>
<dbReference type="EMBL" id="KN881618">
    <property type="protein sequence ID" value="KIY53399.1"/>
    <property type="molecule type" value="Genomic_DNA"/>
</dbReference>
<proteinExistence type="predicted"/>
<dbReference type="InterPro" id="IPR015424">
    <property type="entry name" value="PyrdxlP-dep_Trfase"/>
</dbReference>
<dbReference type="GO" id="GO:0016740">
    <property type="term" value="F:transferase activity"/>
    <property type="evidence" value="ECO:0007669"/>
    <property type="project" value="UniProtKB-KW"/>
</dbReference>
<dbReference type="OrthoDB" id="5978656at2759"/>
<reference evidence="3 4" key="1">
    <citation type="journal article" date="2015" name="Fungal Genet. Biol.">
        <title>Evolution of novel wood decay mechanisms in Agaricales revealed by the genome sequences of Fistulina hepatica and Cylindrobasidium torrendii.</title>
        <authorList>
            <person name="Floudas D."/>
            <person name="Held B.W."/>
            <person name="Riley R."/>
            <person name="Nagy L.G."/>
            <person name="Koehler G."/>
            <person name="Ransdell A.S."/>
            <person name="Younus H."/>
            <person name="Chow J."/>
            <person name="Chiniquy J."/>
            <person name="Lipzen A."/>
            <person name="Tritt A."/>
            <person name="Sun H."/>
            <person name="Haridas S."/>
            <person name="LaButti K."/>
            <person name="Ohm R.A."/>
            <person name="Kues U."/>
            <person name="Blanchette R.A."/>
            <person name="Grigoriev I.V."/>
            <person name="Minto R.E."/>
            <person name="Hibbett D.S."/>
        </authorList>
    </citation>
    <scope>NUCLEOTIDE SEQUENCE [LARGE SCALE GENOMIC DNA]</scope>
    <source>
        <strain evidence="3 4">ATCC 64428</strain>
    </source>
</reference>
<dbReference type="Gene3D" id="3.90.1150.10">
    <property type="entry name" value="Aspartate Aminotransferase, domain 1"/>
    <property type="match status" value="1"/>
</dbReference>
<dbReference type="PANTHER" id="PTHR43092:SF2">
    <property type="entry name" value="HERCYNYLCYSTEINE SULFOXIDE LYASE"/>
    <property type="match status" value="1"/>
</dbReference>
<dbReference type="SUPFAM" id="SSF53383">
    <property type="entry name" value="PLP-dependent transferases"/>
    <property type="match status" value="1"/>
</dbReference>
<sequence length="443" mass="49956">MIPASQKIIAQFKDKTPPSFGHAMHEYFLLDPKYVNLNNGSYGTPPKPVYDFAIEMGLDIEKNPDHFVRQISAKYLAHVRSMIADFLGVKVDECVLVHNDSHGMNEILRNIEWRSGDVIVTCNTTYGSIGKTAQYLSDIPPHPSISQFTILYPTTIDDIVSRWREHIKNLTEAPLAGKRIVAIIDSISSTPGILLPWKQMTKICKEFDVISVIDAAHSIGQEQNIDLKEADPDFWVSNAHKWLYAKRGCAVLYVPERNEPTLKSSIPTSSAYISPSKRTGPNMVVQHDWNGTIDFVNYFSIETGMHSHQTNVPILTSSPALAFRKWIGGEEKIYAYCHDMALRGGERLAQILGTGLMDPEGVFTCHMVNVQLPLPVGFEWNTEAYALVVERLLDTYNMFASVYKHNDRMWVRCSAQIWTEIEDFEKLGTALLAICAEVVQKFT</sequence>
<keyword evidence="4" id="KW-1185">Reference proteome</keyword>
<dbReference type="Gene3D" id="3.40.640.10">
    <property type="entry name" value="Type I PLP-dependent aspartate aminotransferase-like (Major domain)"/>
    <property type="match status" value="1"/>
</dbReference>
<dbReference type="Proteomes" id="UP000054144">
    <property type="component" value="Unassembled WGS sequence"/>
</dbReference>
<protein>
    <submittedName>
        <fullName evidence="3">PLP-dependent transferase</fullName>
    </submittedName>
</protein>
<dbReference type="InterPro" id="IPR015422">
    <property type="entry name" value="PyrdxlP-dep_Trfase_small"/>
</dbReference>
<evidence type="ECO:0000256" key="1">
    <source>
        <dbReference type="ARBA" id="ARBA00022898"/>
    </source>
</evidence>
<name>A0A0D7ANS2_9AGAR</name>
<gene>
    <name evidence="3" type="ORF">FISHEDRAFT_63399</name>
</gene>
<dbReference type="PANTHER" id="PTHR43092">
    <property type="entry name" value="L-CYSTEINE DESULFHYDRASE"/>
    <property type="match status" value="1"/>
</dbReference>
<organism evidence="3 4">
    <name type="scientific">Fistulina hepatica ATCC 64428</name>
    <dbReference type="NCBI Taxonomy" id="1128425"/>
    <lineage>
        <taxon>Eukaryota</taxon>
        <taxon>Fungi</taxon>
        <taxon>Dikarya</taxon>
        <taxon>Basidiomycota</taxon>
        <taxon>Agaricomycotina</taxon>
        <taxon>Agaricomycetes</taxon>
        <taxon>Agaricomycetidae</taxon>
        <taxon>Agaricales</taxon>
        <taxon>Fistulinaceae</taxon>
        <taxon>Fistulina</taxon>
    </lineage>
</organism>
<evidence type="ECO:0000259" key="2">
    <source>
        <dbReference type="Pfam" id="PF00266"/>
    </source>
</evidence>
<feature type="domain" description="Aminotransferase class V" evidence="2">
    <location>
        <begin position="72"/>
        <end position="261"/>
    </location>
</feature>
<keyword evidence="1" id="KW-0663">Pyridoxal phosphate</keyword>
<accession>A0A0D7ANS2</accession>
<keyword evidence="3" id="KW-0808">Transferase</keyword>
<dbReference type="Pfam" id="PF00266">
    <property type="entry name" value="Aminotran_5"/>
    <property type="match status" value="1"/>
</dbReference>
<evidence type="ECO:0000313" key="4">
    <source>
        <dbReference type="Proteomes" id="UP000054144"/>
    </source>
</evidence>